<organism evidence="1 2">
    <name type="scientific">Abeliophyllum distichum</name>
    <dbReference type="NCBI Taxonomy" id="126358"/>
    <lineage>
        <taxon>Eukaryota</taxon>
        <taxon>Viridiplantae</taxon>
        <taxon>Streptophyta</taxon>
        <taxon>Embryophyta</taxon>
        <taxon>Tracheophyta</taxon>
        <taxon>Spermatophyta</taxon>
        <taxon>Magnoliopsida</taxon>
        <taxon>eudicotyledons</taxon>
        <taxon>Gunneridae</taxon>
        <taxon>Pentapetalae</taxon>
        <taxon>asterids</taxon>
        <taxon>lamiids</taxon>
        <taxon>Lamiales</taxon>
        <taxon>Oleaceae</taxon>
        <taxon>Forsythieae</taxon>
        <taxon>Abeliophyllum</taxon>
    </lineage>
</organism>
<proteinExistence type="predicted"/>
<name>A0ABD1PEH4_9LAMI</name>
<comment type="caution">
    <text evidence="1">The sequence shown here is derived from an EMBL/GenBank/DDBJ whole genome shotgun (WGS) entry which is preliminary data.</text>
</comment>
<reference evidence="2" key="1">
    <citation type="submission" date="2024-07" db="EMBL/GenBank/DDBJ databases">
        <title>Two chromosome-level genome assemblies of Korean endemic species Abeliophyllum distichum and Forsythia ovata (Oleaceae).</title>
        <authorList>
            <person name="Jang H."/>
        </authorList>
    </citation>
    <scope>NUCLEOTIDE SEQUENCE [LARGE SCALE GENOMIC DNA]</scope>
</reference>
<protein>
    <submittedName>
        <fullName evidence="1">Uncharacterized protein</fullName>
    </submittedName>
</protein>
<sequence length="115" mass="12751">MLLYHLARLRKLDLGAHIFEFIKELAIDVDPQRTIQFSCLISGLYLSQRVPIFSNEKAEPPIPLLNAPTVKNSKTKIAAGGNRVPSIPAVAEDEDEDYHNQAPSALPPVWTLAFS</sequence>
<accession>A0ABD1PEH4</accession>
<evidence type="ECO:0000313" key="2">
    <source>
        <dbReference type="Proteomes" id="UP001604336"/>
    </source>
</evidence>
<dbReference type="Proteomes" id="UP001604336">
    <property type="component" value="Unassembled WGS sequence"/>
</dbReference>
<gene>
    <name evidence="1" type="ORF">Adt_45725</name>
</gene>
<evidence type="ECO:0000313" key="1">
    <source>
        <dbReference type="EMBL" id="KAL2462305.1"/>
    </source>
</evidence>
<keyword evidence="2" id="KW-1185">Reference proteome</keyword>
<dbReference type="AlphaFoldDB" id="A0ABD1PEH4"/>
<dbReference type="EMBL" id="JBFOLK010000014">
    <property type="protein sequence ID" value="KAL2462305.1"/>
    <property type="molecule type" value="Genomic_DNA"/>
</dbReference>